<sequence length="30" mass="3452">MPNAPVLQRVFKVLKTTHFKPVNTGHYGDR</sequence>
<dbReference type="AlphaFoldDB" id="A0A3P5XSS0"/>
<dbReference type="Proteomes" id="UP000280861">
    <property type="component" value="Unassembled WGS sequence"/>
</dbReference>
<accession>A0A3P5XSS0</accession>
<dbReference type="EMBL" id="UXAU01000054">
    <property type="protein sequence ID" value="VDC33434.1"/>
    <property type="molecule type" value="Genomic_DNA"/>
</dbReference>
<name>A0A3P5XSS0_9MICC</name>
<reference evidence="1 2" key="1">
    <citation type="submission" date="2018-11" db="EMBL/GenBank/DDBJ databases">
        <authorList>
            <person name="Criscuolo A."/>
        </authorList>
    </citation>
    <scope>NUCLEOTIDE SEQUENCE [LARGE SCALE GENOMIC DNA]</scope>
    <source>
        <strain evidence="1">AT11b</strain>
    </source>
</reference>
<evidence type="ECO:0000313" key="1">
    <source>
        <dbReference type="EMBL" id="VDC33434.1"/>
    </source>
</evidence>
<protein>
    <submittedName>
        <fullName evidence="1">Uncharacterized protein</fullName>
    </submittedName>
</protein>
<gene>
    <name evidence="1" type="ORF">PSET11_03353</name>
</gene>
<evidence type="ECO:0000313" key="2">
    <source>
        <dbReference type="Proteomes" id="UP000280861"/>
    </source>
</evidence>
<keyword evidence="2" id="KW-1185">Reference proteome</keyword>
<organism evidence="1 2">
    <name type="scientific">Arthrobacter ulcerisalmonis</name>
    <dbReference type="NCBI Taxonomy" id="2483813"/>
    <lineage>
        <taxon>Bacteria</taxon>
        <taxon>Bacillati</taxon>
        <taxon>Actinomycetota</taxon>
        <taxon>Actinomycetes</taxon>
        <taxon>Micrococcales</taxon>
        <taxon>Micrococcaceae</taxon>
        <taxon>Arthrobacter</taxon>
    </lineage>
</organism>
<proteinExistence type="predicted"/>